<accession>A0AAD5P802</accession>
<evidence type="ECO:0000313" key="2">
    <source>
        <dbReference type="Proteomes" id="UP001209540"/>
    </source>
</evidence>
<proteinExistence type="predicted"/>
<gene>
    <name evidence="1" type="ORF">BDA99DRAFT_609535</name>
</gene>
<keyword evidence="2" id="KW-1185">Reference proteome</keyword>
<sequence>MVTGLASNKHSESSSPLINNVKPINLSGGQCSHCGQYGHTRQYCLLLRPK</sequence>
<name>A0AAD5P802_9FUNG</name>
<dbReference type="SUPFAM" id="SSF57756">
    <property type="entry name" value="Retrovirus zinc finger-like domains"/>
    <property type="match status" value="1"/>
</dbReference>
<evidence type="ECO:0000313" key="1">
    <source>
        <dbReference type="EMBL" id="KAI9246742.1"/>
    </source>
</evidence>
<dbReference type="EMBL" id="JAIXMP010000045">
    <property type="protein sequence ID" value="KAI9246742.1"/>
    <property type="molecule type" value="Genomic_DNA"/>
</dbReference>
<evidence type="ECO:0008006" key="3">
    <source>
        <dbReference type="Google" id="ProtNLM"/>
    </source>
</evidence>
<dbReference type="GO" id="GO:0003676">
    <property type="term" value="F:nucleic acid binding"/>
    <property type="evidence" value="ECO:0007669"/>
    <property type="project" value="InterPro"/>
</dbReference>
<reference evidence="1" key="2">
    <citation type="submission" date="2023-02" db="EMBL/GenBank/DDBJ databases">
        <authorList>
            <consortium name="DOE Joint Genome Institute"/>
            <person name="Mondo S.J."/>
            <person name="Chang Y."/>
            <person name="Wang Y."/>
            <person name="Ahrendt S."/>
            <person name="Andreopoulos W."/>
            <person name="Barry K."/>
            <person name="Beard J."/>
            <person name="Benny G.L."/>
            <person name="Blankenship S."/>
            <person name="Bonito G."/>
            <person name="Cuomo C."/>
            <person name="Desiro A."/>
            <person name="Gervers K.A."/>
            <person name="Hundley H."/>
            <person name="Kuo A."/>
            <person name="LaButti K."/>
            <person name="Lang B.F."/>
            <person name="Lipzen A."/>
            <person name="O'Donnell K."/>
            <person name="Pangilinan J."/>
            <person name="Reynolds N."/>
            <person name="Sandor L."/>
            <person name="Smith M.W."/>
            <person name="Tsang A."/>
            <person name="Grigoriev I.V."/>
            <person name="Stajich J.E."/>
            <person name="Spatafora J.W."/>
        </authorList>
    </citation>
    <scope>NUCLEOTIDE SEQUENCE</scope>
    <source>
        <strain evidence="1">RSA 2281</strain>
    </source>
</reference>
<dbReference type="GO" id="GO:0008270">
    <property type="term" value="F:zinc ion binding"/>
    <property type="evidence" value="ECO:0007669"/>
    <property type="project" value="InterPro"/>
</dbReference>
<dbReference type="Proteomes" id="UP001209540">
    <property type="component" value="Unassembled WGS sequence"/>
</dbReference>
<dbReference type="AlphaFoldDB" id="A0AAD5P802"/>
<reference evidence="1" key="1">
    <citation type="journal article" date="2022" name="IScience">
        <title>Evolution of zygomycete secretomes and the origins of terrestrial fungal ecologies.</title>
        <authorList>
            <person name="Chang Y."/>
            <person name="Wang Y."/>
            <person name="Mondo S."/>
            <person name="Ahrendt S."/>
            <person name="Andreopoulos W."/>
            <person name="Barry K."/>
            <person name="Beard J."/>
            <person name="Benny G.L."/>
            <person name="Blankenship S."/>
            <person name="Bonito G."/>
            <person name="Cuomo C."/>
            <person name="Desiro A."/>
            <person name="Gervers K.A."/>
            <person name="Hundley H."/>
            <person name="Kuo A."/>
            <person name="LaButti K."/>
            <person name="Lang B.F."/>
            <person name="Lipzen A."/>
            <person name="O'Donnell K."/>
            <person name="Pangilinan J."/>
            <person name="Reynolds N."/>
            <person name="Sandor L."/>
            <person name="Smith M.E."/>
            <person name="Tsang A."/>
            <person name="Grigoriev I.V."/>
            <person name="Stajich J.E."/>
            <person name="Spatafora J.W."/>
        </authorList>
    </citation>
    <scope>NUCLEOTIDE SEQUENCE</scope>
    <source>
        <strain evidence="1">RSA 2281</strain>
    </source>
</reference>
<dbReference type="InterPro" id="IPR036875">
    <property type="entry name" value="Znf_CCHC_sf"/>
</dbReference>
<comment type="caution">
    <text evidence="1">The sequence shown here is derived from an EMBL/GenBank/DDBJ whole genome shotgun (WGS) entry which is preliminary data.</text>
</comment>
<protein>
    <recommendedName>
        <fullName evidence="3">CCHC-type domain-containing protein</fullName>
    </recommendedName>
</protein>
<organism evidence="1 2">
    <name type="scientific">Phascolomyces articulosus</name>
    <dbReference type="NCBI Taxonomy" id="60185"/>
    <lineage>
        <taxon>Eukaryota</taxon>
        <taxon>Fungi</taxon>
        <taxon>Fungi incertae sedis</taxon>
        <taxon>Mucoromycota</taxon>
        <taxon>Mucoromycotina</taxon>
        <taxon>Mucoromycetes</taxon>
        <taxon>Mucorales</taxon>
        <taxon>Lichtheimiaceae</taxon>
        <taxon>Phascolomyces</taxon>
    </lineage>
</organism>